<evidence type="ECO:0008006" key="5">
    <source>
        <dbReference type="Google" id="ProtNLM"/>
    </source>
</evidence>
<organism evidence="3 4">
    <name type="scientific">Phytophthora nicotianae</name>
    <name type="common">Potato buckeye rot agent</name>
    <name type="synonym">Phytophthora parasitica</name>
    <dbReference type="NCBI Taxonomy" id="4792"/>
    <lineage>
        <taxon>Eukaryota</taxon>
        <taxon>Sar</taxon>
        <taxon>Stramenopiles</taxon>
        <taxon>Oomycota</taxon>
        <taxon>Peronosporomycetes</taxon>
        <taxon>Peronosporales</taxon>
        <taxon>Peronosporaceae</taxon>
        <taxon>Phytophthora</taxon>
    </lineage>
</organism>
<accession>W2JRD1</accession>
<evidence type="ECO:0000256" key="1">
    <source>
        <dbReference type="SAM" id="Phobius"/>
    </source>
</evidence>
<feature type="non-terminal residue" evidence="3">
    <location>
        <position position="1"/>
    </location>
</feature>
<keyword evidence="1" id="KW-0812">Transmembrane</keyword>
<evidence type="ECO:0000313" key="3">
    <source>
        <dbReference type="EMBL" id="ETL48960.1"/>
    </source>
</evidence>
<reference evidence="2" key="1">
    <citation type="submission" date="2013-11" db="EMBL/GenBank/DDBJ databases">
        <title>The Genome Sequence of Phytophthora parasitica CJ02B3.</title>
        <authorList>
            <consortium name="The Broad Institute Genomics Platform"/>
            <person name="Russ C."/>
            <person name="Tyler B."/>
            <person name="Panabieres F."/>
            <person name="Shan W."/>
            <person name="Tripathy S."/>
            <person name="Grunwald N."/>
            <person name="Machado M."/>
            <person name="Johnson C.S."/>
            <person name="Arredondo F."/>
            <person name="Hong C."/>
            <person name="Coffey M."/>
            <person name="Young S.K."/>
            <person name="Zeng Q."/>
            <person name="Gargeya S."/>
            <person name="Fitzgerald M."/>
            <person name="Abouelleil A."/>
            <person name="Alvarado L."/>
            <person name="Chapman S.B."/>
            <person name="Gainer-Dewar J."/>
            <person name="Goldberg J."/>
            <person name="Griggs A."/>
            <person name="Gujja S."/>
            <person name="Hansen M."/>
            <person name="Howarth C."/>
            <person name="Imamovic A."/>
            <person name="Ireland A."/>
            <person name="Larimer J."/>
            <person name="McCowan C."/>
            <person name="Murphy C."/>
            <person name="Pearson M."/>
            <person name="Poon T.W."/>
            <person name="Priest M."/>
            <person name="Roberts A."/>
            <person name="Saif S."/>
            <person name="Shea T."/>
            <person name="Sykes S."/>
            <person name="Wortman J."/>
            <person name="Nusbaum C."/>
            <person name="Birren B."/>
        </authorList>
    </citation>
    <scope>NUCLEOTIDE SEQUENCE [LARGE SCALE GENOMIC DNA]</scope>
    <source>
        <strain evidence="2">CJ02B3</strain>
    </source>
</reference>
<dbReference type="Proteomes" id="UP000053236">
    <property type="component" value="Unassembled WGS sequence"/>
</dbReference>
<protein>
    <recommendedName>
        <fullName evidence="5">RxLR effector protein</fullName>
    </recommendedName>
</protein>
<dbReference type="VEuPathDB" id="FungiDB:PPTG_06729"/>
<keyword evidence="1" id="KW-1133">Transmembrane helix</keyword>
<dbReference type="Proteomes" id="UP000053864">
    <property type="component" value="Unassembled WGS sequence"/>
</dbReference>
<dbReference type="AlphaFoldDB" id="W2JRD1"/>
<gene>
    <name evidence="2" type="ORF">L915_01511</name>
    <name evidence="3" type="ORF">L916_01484</name>
</gene>
<evidence type="ECO:0000313" key="2">
    <source>
        <dbReference type="EMBL" id="ETK95569.1"/>
    </source>
</evidence>
<feature type="transmembrane region" description="Helical" evidence="1">
    <location>
        <begin position="70"/>
        <end position="93"/>
    </location>
</feature>
<dbReference type="EMBL" id="KI684264">
    <property type="protein sequence ID" value="ETK95569.1"/>
    <property type="molecule type" value="Genomic_DNA"/>
</dbReference>
<keyword evidence="1" id="KW-0472">Membrane</keyword>
<dbReference type="EMBL" id="KI670732">
    <property type="protein sequence ID" value="ETL48960.1"/>
    <property type="molecule type" value="Genomic_DNA"/>
</dbReference>
<evidence type="ECO:0000313" key="4">
    <source>
        <dbReference type="Proteomes" id="UP000053864"/>
    </source>
</evidence>
<name>W2JRD1_PHYNI</name>
<sequence length="240" mass="26873">TSYSIDMTCWYDYGTARTSSNHNLIIAVLQVLSCNRLSSKSTTSALPFRNLLRASYLPFQVQIRLVHMRYILVMTVSGALAISSTVSAIAMGFQAYQQAQDSVHDSAEKIGKPGGLLRGLTAAYKLDTDTADGEERVFGLEKMKEALANRDKVQLAKKLVADRAPMNRILGENIEPKQLYKALGFRKMLGIKYEQFKALKDADRTRVSQIINANEQLMSKATMLRQYEHVWTQNLRGATS</sequence>
<proteinExistence type="predicted"/>
<reference evidence="3 4" key="2">
    <citation type="submission" date="2013-11" db="EMBL/GenBank/DDBJ databases">
        <title>The Genome Sequence of Phytophthora parasitica CJ05E6.</title>
        <authorList>
            <consortium name="The Broad Institute Genomics Platform"/>
            <person name="Russ C."/>
            <person name="Tyler B."/>
            <person name="Panabieres F."/>
            <person name="Shan W."/>
            <person name="Tripathy S."/>
            <person name="Grunwald N."/>
            <person name="Machado M."/>
            <person name="Johnson C.S."/>
            <person name="Arredondo F."/>
            <person name="Hong C."/>
            <person name="Coffey M."/>
            <person name="Young S.K."/>
            <person name="Zeng Q."/>
            <person name="Gargeya S."/>
            <person name="Fitzgerald M."/>
            <person name="Abouelleil A."/>
            <person name="Alvarado L."/>
            <person name="Chapman S.B."/>
            <person name="Gainer-Dewar J."/>
            <person name="Goldberg J."/>
            <person name="Griggs A."/>
            <person name="Gujja S."/>
            <person name="Hansen M."/>
            <person name="Howarth C."/>
            <person name="Imamovic A."/>
            <person name="Ireland A."/>
            <person name="Larimer J."/>
            <person name="McCowan C."/>
            <person name="Murphy C."/>
            <person name="Pearson M."/>
            <person name="Poon T.W."/>
            <person name="Priest M."/>
            <person name="Roberts A."/>
            <person name="Saif S."/>
            <person name="Shea T."/>
            <person name="Sykes S."/>
            <person name="Wortman J."/>
            <person name="Nusbaum C."/>
            <person name="Birren B."/>
        </authorList>
    </citation>
    <scope>NUCLEOTIDE SEQUENCE [LARGE SCALE GENOMIC DNA]</scope>
    <source>
        <strain evidence="3 4">CJ05E6</strain>
    </source>
</reference>